<name>A0A6P4ZZ66_BRABE</name>
<feature type="domain" description="Fibronectin type-III" evidence="4">
    <location>
        <begin position="361"/>
        <end position="454"/>
    </location>
</feature>
<dbReference type="Pfam" id="PF09294">
    <property type="entry name" value="Interfer-bind"/>
    <property type="match status" value="1"/>
</dbReference>
<dbReference type="Pfam" id="PF01108">
    <property type="entry name" value="Tissue_fac"/>
    <property type="match status" value="1"/>
</dbReference>
<organism evidence="5 6">
    <name type="scientific">Branchiostoma belcheri</name>
    <name type="common">Amphioxus</name>
    <dbReference type="NCBI Taxonomy" id="7741"/>
    <lineage>
        <taxon>Eukaryota</taxon>
        <taxon>Metazoa</taxon>
        <taxon>Chordata</taxon>
        <taxon>Cephalochordata</taxon>
        <taxon>Leptocardii</taxon>
        <taxon>Amphioxiformes</taxon>
        <taxon>Branchiostomatidae</taxon>
        <taxon>Branchiostoma</taxon>
    </lineage>
</organism>
<dbReference type="GO" id="GO:0004896">
    <property type="term" value="F:cytokine receptor activity"/>
    <property type="evidence" value="ECO:0007669"/>
    <property type="project" value="TreeGrafter"/>
</dbReference>
<dbReference type="PANTHER" id="PTHR20859:SF84">
    <property type="entry name" value="INTERFERON ALPHA_BETA RECEPTOR 2"/>
    <property type="match status" value="1"/>
</dbReference>
<feature type="compositionally biased region" description="Polar residues" evidence="1">
    <location>
        <begin position="851"/>
        <end position="865"/>
    </location>
</feature>
<feature type="compositionally biased region" description="Polar residues" evidence="1">
    <location>
        <begin position="874"/>
        <end position="884"/>
    </location>
</feature>
<dbReference type="Pfam" id="PF00041">
    <property type="entry name" value="fn3"/>
    <property type="match status" value="2"/>
</dbReference>
<feature type="region of interest" description="Disordered" evidence="1">
    <location>
        <begin position="719"/>
        <end position="897"/>
    </location>
</feature>
<dbReference type="RefSeq" id="XP_019634891.1">
    <property type="nucleotide sequence ID" value="XM_019779332.1"/>
</dbReference>
<keyword evidence="3" id="KW-0732">Signal</keyword>
<evidence type="ECO:0000259" key="4">
    <source>
        <dbReference type="PROSITE" id="PS50853"/>
    </source>
</evidence>
<sequence length="897" mass="97968">MAAEWVQLAVLVFCSTTITVVTTSAEDGLEIPLQGPPDKPLNVRFESVNFNHTLRWDLAPNHDNSTLFTVQYIGANHRDPYPSPEDWQEKAKCINITGLCCVLLNEIGRDGNWWARVRAINSYGTSDWAESKLFEPFEDTLIGAPDLDIQAGEVTTNRIVLRVRAPKTPIYDSDTGRRMRISNIYTGIKWNITYQEVGSSFKMEKITSDKDVVLDHLYPGKRYCIAVYGSYLGRKGATRRICADTKEDVPSSGARDLFSSVDDCTRYPLRNVRLTWQPPVEEDWNGELLQYKISYREIGSFSSEMTHSLVPAGVTNFTIRDLSASKRYVVDVAACTSAGCSETPLQHEMLRVEPFQTATSPPYAPNVSASPLSSTSMQISWSPLEDACVQGYMVQYAPGVEPMNVDSGTTVNLTGLLPGTEYHVCVKARLASAGAREFGDCARKSGVYARTMESADDANILVQTVVPILAVVTVLLVLLCFAVLWMRGSPFLSISKINIVLPPVLVEIKETKDSAWEPISSSSNSERMDDLGSLRTSMIRQKSKFVKSLQNLPDTLTLDDDVFADEKKRLLSWKSDKDLVVKVVISRKKCEDKDEPSTPTSTDSGNVSGPCSLITDSGGDDEESGSGGSVTTYHLDSPVKKNFLDPSTESPRDSKKLVVPQAMTSWPENQTSSSEIESYVRATDGTFEDDADEVFPAKGCKSQSNPYVLAENLPLLAPPFTQEFKPNTNPRVTAGAPPPNPPSQRGVTDMPVPNLLSHTPGANSIPTQSMSSGSSIDPYVVSAVPLPPPPVPSPASNRADALDSPSSSSTSSVDPYVQAAAGPRGWQNQPASSTVSSPSMSSQSDVDPYIQASTNRQANRPSATQRPPDGLHRPSNNLNSSSDTSRNRDYQDPWVTK</sequence>
<dbReference type="PROSITE" id="PS50853">
    <property type="entry name" value="FN3"/>
    <property type="match status" value="2"/>
</dbReference>
<dbReference type="SMART" id="SM00060">
    <property type="entry name" value="FN3"/>
    <property type="match status" value="4"/>
</dbReference>
<keyword evidence="2" id="KW-0812">Transmembrane</keyword>
<keyword evidence="5" id="KW-1185">Reference proteome</keyword>
<dbReference type="Gene3D" id="2.60.40.10">
    <property type="entry name" value="Immunoglobulins"/>
    <property type="match status" value="3"/>
</dbReference>
<feature type="chain" id="PRO_5028204268" evidence="3">
    <location>
        <begin position="24"/>
        <end position="897"/>
    </location>
</feature>
<dbReference type="OrthoDB" id="10007376at2759"/>
<gene>
    <name evidence="6" type="primary">LOC109477878</name>
</gene>
<keyword evidence="2" id="KW-1133">Transmembrane helix</keyword>
<dbReference type="InterPro" id="IPR050650">
    <property type="entry name" value="Type-II_Cytokine-TF_Rcpt"/>
</dbReference>
<dbReference type="SUPFAM" id="SSF49265">
    <property type="entry name" value="Fibronectin type III"/>
    <property type="match status" value="3"/>
</dbReference>
<feature type="compositionally biased region" description="Polar residues" evidence="1">
    <location>
        <begin position="597"/>
        <end position="609"/>
    </location>
</feature>
<feature type="transmembrane region" description="Helical" evidence="2">
    <location>
        <begin position="460"/>
        <end position="486"/>
    </location>
</feature>
<evidence type="ECO:0000256" key="1">
    <source>
        <dbReference type="SAM" id="MobiDB-lite"/>
    </source>
</evidence>
<dbReference type="PANTHER" id="PTHR20859">
    <property type="entry name" value="INTERFERON/INTERLEUKIN RECEPTOR"/>
    <property type="match status" value="1"/>
</dbReference>
<evidence type="ECO:0000313" key="5">
    <source>
        <dbReference type="Proteomes" id="UP000515135"/>
    </source>
</evidence>
<feature type="compositionally biased region" description="Polar residues" evidence="1">
    <location>
        <begin position="756"/>
        <end position="775"/>
    </location>
</feature>
<dbReference type="InterPro" id="IPR036116">
    <property type="entry name" value="FN3_sf"/>
</dbReference>
<dbReference type="GO" id="GO:0005886">
    <property type="term" value="C:plasma membrane"/>
    <property type="evidence" value="ECO:0007669"/>
    <property type="project" value="TreeGrafter"/>
</dbReference>
<dbReference type="InterPro" id="IPR013783">
    <property type="entry name" value="Ig-like_fold"/>
</dbReference>
<dbReference type="KEGG" id="bbel:109477878"/>
<feature type="signal peptide" evidence="3">
    <location>
        <begin position="1"/>
        <end position="23"/>
    </location>
</feature>
<feature type="compositionally biased region" description="Low complexity" evidence="1">
    <location>
        <begin position="832"/>
        <end position="844"/>
    </location>
</feature>
<dbReference type="InterPro" id="IPR003961">
    <property type="entry name" value="FN3_dom"/>
</dbReference>
<dbReference type="Proteomes" id="UP000515135">
    <property type="component" value="Unplaced"/>
</dbReference>
<reference evidence="6" key="1">
    <citation type="submission" date="2025-08" db="UniProtKB">
        <authorList>
            <consortium name="RefSeq"/>
        </authorList>
    </citation>
    <scope>IDENTIFICATION</scope>
    <source>
        <tissue evidence="6">Gonad</tissue>
    </source>
</reference>
<dbReference type="GeneID" id="109477878"/>
<proteinExistence type="predicted"/>
<evidence type="ECO:0000313" key="6">
    <source>
        <dbReference type="RefSeq" id="XP_019634891.1"/>
    </source>
</evidence>
<protein>
    <submittedName>
        <fullName evidence="6">Uncharacterized protein LOC109477878</fullName>
    </submittedName>
</protein>
<dbReference type="AlphaFoldDB" id="A0A6P4ZZ66"/>
<dbReference type="CDD" id="cd00063">
    <property type="entry name" value="FN3"/>
    <property type="match status" value="3"/>
</dbReference>
<keyword evidence="2" id="KW-0472">Membrane</keyword>
<evidence type="ECO:0000256" key="3">
    <source>
        <dbReference type="SAM" id="SignalP"/>
    </source>
</evidence>
<feature type="region of interest" description="Disordered" evidence="1">
    <location>
        <begin position="590"/>
        <end position="656"/>
    </location>
</feature>
<feature type="domain" description="Fibronectin type-III" evidence="4">
    <location>
        <begin position="257"/>
        <end position="355"/>
    </location>
</feature>
<accession>A0A6P4ZZ66</accession>
<dbReference type="InterPro" id="IPR015373">
    <property type="entry name" value="Interferon/interleukin_rcp_dom"/>
</dbReference>
<evidence type="ECO:0000256" key="2">
    <source>
        <dbReference type="SAM" id="Phobius"/>
    </source>
</evidence>